<comment type="caution">
    <text evidence="2">The sequence shown here is derived from an EMBL/GenBank/DDBJ whole genome shotgun (WGS) entry which is preliminary data.</text>
</comment>
<keyword evidence="3" id="KW-1185">Reference proteome</keyword>
<name>A0A8H6RP65_9PEZI</name>
<feature type="domain" description="DUF7053" evidence="1">
    <location>
        <begin position="10"/>
        <end position="158"/>
    </location>
</feature>
<protein>
    <recommendedName>
        <fullName evidence="1">DUF7053 domain-containing protein</fullName>
    </recommendedName>
</protein>
<dbReference type="Pfam" id="PF23155">
    <property type="entry name" value="DUF7053"/>
    <property type="match status" value="1"/>
</dbReference>
<organism evidence="2 3">
    <name type="scientific">Pseudocercospora fuligena</name>
    <dbReference type="NCBI Taxonomy" id="685502"/>
    <lineage>
        <taxon>Eukaryota</taxon>
        <taxon>Fungi</taxon>
        <taxon>Dikarya</taxon>
        <taxon>Ascomycota</taxon>
        <taxon>Pezizomycotina</taxon>
        <taxon>Dothideomycetes</taxon>
        <taxon>Dothideomycetidae</taxon>
        <taxon>Mycosphaerellales</taxon>
        <taxon>Mycosphaerellaceae</taxon>
        <taxon>Pseudocercospora</taxon>
    </lineage>
</organism>
<dbReference type="OrthoDB" id="3246050at2759"/>
<dbReference type="PANTHER" id="PTHR38117">
    <property type="entry name" value="NACHT AND WD40 DOMAIN PROTEIN"/>
    <property type="match status" value="1"/>
</dbReference>
<dbReference type="EMBL" id="JABCIY010000058">
    <property type="protein sequence ID" value="KAF7194627.1"/>
    <property type="molecule type" value="Genomic_DNA"/>
</dbReference>
<accession>A0A8H6RP65</accession>
<dbReference type="AlphaFoldDB" id="A0A8H6RP65"/>
<gene>
    <name evidence="2" type="ORF">HII31_04133</name>
</gene>
<dbReference type="PANTHER" id="PTHR38117:SF1">
    <property type="entry name" value="DUF3074 DOMAIN-CONTAINING PROTEIN"/>
    <property type="match status" value="1"/>
</dbReference>
<dbReference type="Proteomes" id="UP000660729">
    <property type="component" value="Unassembled WGS sequence"/>
</dbReference>
<evidence type="ECO:0000313" key="2">
    <source>
        <dbReference type="EMBL" id="KAF7194627.1"/>
    </source>
</evidence>
<evidence type="ECO:0000313" key="3">
    <source>
        <dbReference type="Proteomes" id="UP000660729"/>
    </source>
</evidence>
<proteinExistence type="predicted"/>
<evidence type="ECO:0000259" key="1">
    <source>
        <dbReference type="Pfam" id="PF23155"/>
    </source>
</evidence>
<dbReference type="InterPro" id="IPR055481">
    <property type="entry name" value="DUF7053"/>
</dbReference>
<sequence>MPLRTTWHNDIATSVPTDCKRDEITNILHDHGFLITMSPIVTRYEEAERQGEKIKYDVWENIDLLPFGLWKHEIKFNCSFENKSDGVTTWIEAPMGLTSKAVYSVKTPTNPKDVESGGEWVLDESIDSSCNFFLKAFVEGTMVSTRKKMHARILAKAKAEGTAELPSA</sequence>
<reference evidence="2" key="1">
    <citation type="submission" date="2020-04" db="EMBL/GenBank/DDBJ databases">
        <title>Draft genome resource of the tomato pathogen Pseudocercospora fuligena.</title>
        <authorList>
            <person name="Zaccaron A."/>
        </authorList>
    </citation>
    <scope>NUCLEOTIDE SEQUENCE</scope>
    <source>
        <strain evidence="2">PF001</strain>
    </source>
</reference>